<evidence type="ECO:0000259" key="7">
    <source>
        <dbReference type="Pfam" id="PF17390"/>
    </source>
</evidence>
<dbReference type="InterPro" id="IPR008928">
    <property type="entry name" value="6-hairpin_glycosidase_sf"/>
</dbReference>
<dbReference type="InterPro" id="IPR035396">
    <property type="entry name" value="Bac_rhamnosid6H"/>
</dbReference>
<dbReference type="EMBL" id="CP002628">
    <property type="protein sequence ID" value="AEB06434.1"/>
    <property type="molecule type" value="Genomic_DNA"/>
</dbReference>
<protein>
    <recommendedName>
        <fullName evidence="2">alpha-L-rhamnosidase</fullName>
        <ecNumber evidence="2">3.2.1.40</ecNumber>
    </recommendedName>
</protein>
<accession>F2NA40</accession>
<dbReference type="eggNOG" id="COG0174">
    <property type="taxonomic scope" value="Bacteria"/>
</dbReference>
<dbReference type="GO" id="GO:0005975">
    <property type="term" value="P:carbohydrate metabolic process"/>
    <property type="evidence" value="ECO:0007669"/>
    <property type="project" value="InterPro"/>
</dbReference>
<dbReference type="AlphaFoldDB" id="F2NA40"/>
<dbReference type="OrthoDB" id="9761045at2"/>
<evidence type="ECO:0000259" key="5">
    <source>
        <dbReference type="Pfam" id="PF08531"/>
    </source>
</evidence>
<proteinExistence type="predicted"/>
<evidence type="ECO:0000259" key="6">
    <source>
        <dbReference type="Pfam" id="PF17389"/>
    </source>
</evidence>
<dbReference type="InterPro" id="IPR016007">
    <property type="entry name" value="Alpha_rhamnosid"/>
</dbReference>
<dbReference type="GO" id="GO:0030596">
    <property type="term" value="F:alpha-L-rhamnosidase activity"/>
    <property type="evidence" value="ECO:0007669"/>
    <property type="project" value="UniProtKB-EC"/>
</dbReference>
<dbReference type="Gene3D" id="1.50.10.10">
    <property type="match status" value="1"/>
</dbReference>
<dbReference type="Pfam" id="PF17390">
    <property type="entry name" value="Bac_rhamnosid_C"/>
    <property type="match status" value="1"/>
</dbReference>
<dbReference type="Pfam" id="PF05592">
    <property type="entry name" value="Bac_rhamnosid"/>
    <property type="match status" value="1"/>
</dbReference>
<dbReference type="PANTHER" id="PTHR33307">
    <property type="entry name" value="ALPHA-RHAMNOSIDASE (EUROFUNG)"/>
    <property type="match status" value="1"/>
</dbReference>
<dbReference type="Pfam" id="PF17389">
    <property type="entry name" value="Bac_rhamnosid6H"/>
    <property type="match status" value="1"/>
</dbReference>
<dbReference type="PANTHER" id="PTHR33307:SF6">
    <property type="entry name" value="ALPHA-RHAMNOSIDASE (EUROFUNG)-RELATED"/>
    <property type="match status" value="1"/>
</dbReference>
<feature type="domain" description="Alpha-L-rhamnosidase concanavalin-like" evidence="4">
    <location>
        <begin position="210"/>
        <end position="292"/>
    </location>
</feature>
<dbReference type="InterPro" id="IPR035398">
    <property type="entry name" value="Bac_rhamnosid_C"/>
</dbReference>
<evidence type="ECO:0000256" key="2">
    <source>
        <dbReference type="ARBA" id="ARBA00012652"/>
    </source>
</evidence>
<name>F2NA40_CORGP</name>
<sequence>MIEQDLNDALIWIERPYEEGAVELLEQIVPDVEPTRATLTITALGLYEASIDGAKVGEAMLAPGYTYYPHDLRYQSYDVTSMLHPGSHLCVLLAQGWYCGRFGCDNKTQLYGSAPSVAWLLDIEGEDGSVHRLTSADDSVRAKVSPYDYAGLYDGEIYWAEGASEKRPQTPEVVQPSRSACHLPDNLVASRTEVRLHETIDPISVTEHGQVTILDFGQNMAAVIEIDPTLVSSDCITIRHGEILDEDGNLYTRNLRRAKATIVYHKGSEHEIWRPRFTYMGFRFVELSGSAYRPGMLRARPIHTSMDQTGRFSSGHEGLNRLYMNQIWSQRSNYVGIPTDCPQRDERQGYTGDAHVFALTASYNYDVRAFMNEFLCDIRMTQLDNSEGYVGPIAPATGPTGVGFITMQGWGSADTIIPWMLYEQYGDDSALRMQYPSMLAHTDCELAHAGEGGLWLAPNLGDWLAPGVDVAWAAQHSAPVSNAFLIRDLDLTARAARYLGNSADAKRLEAAAARCRAAYRDSFLTPDGRMTDGYQGALVLALNYVIEQGPAWEATFSQLVEDVETHGLRTGFFSTEHLLGLLADNGEARLAYDLLLQDGCPGWMYQVRKGATTIWERWDAIRPDGSVNEDQTSEQSSENMVSFNHYAFGSVGAFLYRHILGIAPIEPGYRRVRIEPRVDRRLGHAQGEFRSVAGDIRVSWDLERSEATLDVELPVSGEVLVPDGSRHAVGAGSHHFTFEFEPADRLQ</sequence>
<keyword evidence="9" id="KW-1185">Reference proteome</keyword>
<dbReference type="Gene3D" id="2.60.120.260">
    <property type="entry name" value="Galactose-binding domain-like"/>
    <property type="match status" value="2"/>
</dbReference>
<organism evidence="8 9">
    <name type="scientific">Coriobacterium glomerans (strain ATCC 49209 / DSM 20642 / JCM 10262 / PW2)</name>
    <dbReference type="NCBI Taxonomy" id="700015"/>
    <lineage>
        <taxon>Bacteria</taxon>
        <taxon>Bacillati</taxon>
        <taxon>Actinomycetota</taxon>
        <taxon>Coriobacteriia</taxon>
        <taxon>Coriobacteriales</taxon>
        <taxon>Coriobacteriaceae</taxon>
        <taxon>Coriobacterium</taxon>
    </lineage>
</organism>
<dbReference type="Pfam" id="PF08531">
    <property type="entry name" value="Bac_rhamnosid_N"/>
    <property type="match status" value="1"/>
</dbReference>
<evidence type="ECO:0000256" key="3">
    <source>
        <dbReference type="ARBA" id="ARBA00022801"/>
    </source>
</evidence>
<keyword evidence="3" id="KW-0378">Hydrolase</keyword>
<dbReference type="SUPFAM" id="SSF48208">
    <property type="entry name" value="Six-hairpin glycosidases"/>
    <property type="match status" value="1"/>
</dbReference>
<evidence type="ECO:0000313" key="9">
    <source>
        <dbReference type="Proteomes" id="UP000006851"/>
    </source>
</evidence>
<comment type="catalytic activity">
    <reaction evidence="1">
        <text>Hydrolysis of terminal non-reducing alpha-L-rhamnose residues in alpha-L-rhamnosides.</text>
        <dbReference type="EC" id="3.2.1.40"/>
    </reaction>
</comment>
<dbReference type="InterPro" id="IPR008902">
    <property type="entry name" value="Rhamnosid_concanavalin"/>
</dbReference>
<reference evidence="9" key="1">
    <citation type="journal article" date="2013" name="Stand. Genomic Sci.">
        <title>Complete genome sequence of Coriobacterium glomerans type strain (PW2(T)) from the midgut of Pyrrhocoris apterus L. (red soldier bug).</title>
        <authorList>
            <person name="Stackebrandt E."/>
            <person name="Zeytun A."/>
            <person name="Lapidus A."/>
            <person name="Nolan M."/>
            <person name="Lucas S."/>
            <person name="Hammon N."/>
            <person name="Deshpande S."/>
            <person name="Cheng J.F."/>
            <person name="Tapia R."/>
            <person name="Goodwin L.A."/>
            <person name="Pitluck S."/>
            <person name="Liolios K."/>
            <person name="Pagani I."/>
            <person name="Ivanova N."/>
            <person name="Mavromatis K."/>
            <person name="Mikhailova N."/>
            <person name="Huntemann M."/>
            <person name="Pati A."/>
            <person name="Chen A."/>
            <person name="Palaniappan K."/>
            <person name="Chang Y.J."/>
            <person name="Land M."/>
            <person name="Hauser L."/>
            <person name="Rohde M."/>
            <person name="Pukall R."/>
            <person name="Goker M."/>
            <person name="Detter J.C."/>
            <person name="Woyke T."/>
            <person name="Bristow J."/>
            <person name="Eisen J.A."/>
            <person name="Markowitz V."/>
            <person name="Hugenholtz P."/>
            <person name="Kyrpides N.C."/>
            <person name="Klenk H.P."/>
        </authorList>
    </citation>
    <scope>NUCLEOTIDE SEQUENCE</scope>
    <source>
        <strain evidence="9">ATCC 49209 / DSM 20642 / JCM 10262 / PW2</strain>
    </source>
</reference>
<dbReference type="HOGENOM" id="CLU_002926_0_1_11"/>
<gene>
    <name evidence="8" type="ordered locus">Corgl_0313</name>
</gene>
<dbReference type="EC" id="3.2.1.40" evidence="2"/>
<feature type="domain" description="Alpha-L-rhamnosidase six-hairpin glycosidase" evidence="6">
    <location>
        <begin position="307"/>
        <end position="659"/>
    </location>
</feature>
<dbReference type="STRING" id="700015.Corgl_0313"/>
<dbReference type="InterPro" id="IPR012341">
    <property type="entry name" value="6hp_glycosidase-like_sf"/>
</dbReference>
<dbReference type="RefSeq" id="WP_013708177.1">
    <property type="nucleotide sequence ID" value="NC_015389.1"/>
</dbReference>
<dbReference type="Gene3D" id="2.60.420.10">
    <property type="entry name" value="Maltose phosphorylase, domain 3"/>
    <property type="match status" value="1"/>
</dbReference>
<evidence type="ECO:0000259" key="4">
    <source>
        <dbReference type="Pfam" id="PF05592"/>
    </source>
</evidence>
<feature type="domain" description="Bacterial alpha-L-rhamnosidase N-terminal" evidence="5">
    <location>
        <begin position="34"/>
        <end position="160"/>
    </location>
</feature>
<evidence type="ECO:0000256" key="1">
    <source>
        <dbReference type="ARBA" id="ARBA00001445"/>
    </source>
</evidence>
<dbReference type="KEGG" id="cgo:Corgl_0313"/>
<feature type="domain" description="Alpha-L-rhamnosidase C-terminal" evidence="7">
    <location>
        <begin position="661"/>
        <end position="728"/>
    </location>
</feature>
<evidence type="ECO:0000313" key="8">
    <source>
        <dbReference type="EMBL" id="AEB06434.1"/>
    </source>
</evidence>
<dbReference type="Proteomes" id="UP000006851">
    <property type="component" value="Chromosome"/>
</dbReference>
<dbReference type="InterPro" id="IPR013737">
    <property type="entry name" value="Bac_rhamnosid_N"/>
</dbReference>